<sequence>MGGLTVAWINESARPVGGAERYIRETARELARHGVRSFLFYDVGASPDPSPVMLEPFEGAFPIVDLARQLRELAPDVVYVHQLGVEGTRALRASPAPVMRFFHDHRMFCLREHKYTTLTKTTCTQTVGSACVACLGFIGRSGQWPGIKVASLRDLQAEQELVRHEEMGVVGSEYMAGHIAAHGFDRARLHVLPLYARPPADAPQPVEREEDLLLAVGQLTTGKGIDVLLHALTRTSRPARLRLVGQGRQEAELKALTKALRLQDRVTFVGPLASSEALSAEYRRAASLVFPSRAPETSGLVGLEALAHGTPVIGSLIGGIGEWLLHERTGLGVPSGDPGALAAAIDRMLGDKALRERMGREGARIHRERFLPEHHVAGLHRLLERVASEGRRRA</sequence>
<proteinExistence type="predicted"/>
<dbReference type="GO" id="GO:0016758">
    <property type="term" value="F:hexosyltransferase activity"/>
    <property type="evidence" value="ECO:0007669"/>
    <property type="project" value="TreeGrafter"/>
</dbReference>
<protein>
    <recommendedName>
        <fullName evidence="5">Glycosyl transferase family 1</fullName>
    </recommendedName>
</protein>
<evidence type="ECO:0000313" key="4">
    <source>
        <dbReference type="Proteomes" id="UP000182229"/>
    </source>
</evidence>
<accession>A0A1L9BD04</accession>
<evidence type="ECO:0000313" key="3">
    <source>
        <dbReference type="EMBL" id="OJH40106.1"/>
    </source>
</evidence>
<dbReference type="CDD" id="cd03801">
    <property type="entry name" value="GT4_PimA-like"/>
    <property type="match status" value="1"/>
</dbReference>
<dbReference type="STRING" id="83449.BON30_13685"/>
<dbReference type="InterPro" id="IPR050194">
    <property type="entry name" value="Glycosyltransferase_grp1"/>
</dbReference>
<feature type="domain" description="Glycosyltransferase subfamily 4-like N-terminal" evidence="2">
    <location>
        <begin position="16"/>
        <end position="193"/>
    </location>
</feature>
<keyword evidence="4" id="KW-1185">Reference proteome</keyword>
<comment type="caution">
    <text evidence="3">The sequence shown here is derived from an EMBL/GenBank/DDBJ whole genome shotgun (WGS) entry which is preliminary data.</text>
</comment>
<feature type="domain" description="Glycosyl transferase family 1" evidence="1">
    <location>
        <begin position="206"/>
        <end position="362"/>
    </location>
</feature>
<dbReference type="SUPFAM" id="SSF53756">
    <property type="entry name" value="UDP-Glycosyltransferase/glycogen phosphorylase"/>
    <property type="match status" value="1"/>
</dbReference>
<dbReference type="PANTHER" id="PTHR45947:SF3">
    <property type="entry name" value="SULFOQUINOVOSYL TRANSFERASE SQD2"/>
    <property type="match status" value="1"/>
</dbReference>
<dbReference type="AlphaFoldDB" id="A0A1L9BD04"/>
<evidence type="ECO:0000259" key="2">
    <source>
        <dbReference type="Pfam" id="PF13439"/>
    </source>
</evidence>
<dbReference type="PANTHER" id="PTHR45947">
    <property type="entry name" value="SULFOQUINOVOSYL TRANSFERASE SQD2"/>
    <property type="match status" value="1"/>
</dbReference>
<name>A0A1L9BD04_9BACT</name>
<dbReference type="Pfam" id="PF13439">
    <property type="entry name" value="Glyco_transf_4"/>
    <property type="match status" value="1"/>
</dbReference>
<evidence type="ECO:0008006" key="5">
    <source>
        <dbReference type="Google" id="ProtNLM"/>
    </source>
</evidence>
<dbReference type="InterPro" id="IPR001296">
    <property type="entry name" value="Glyco_trans_1"/>
</dbReference>
<dbReference type="InterPro" id="IPR028098">
    <property type="entry name" value="Glyco_trans_4-like_N"/>
</dbReference>
<dbReference type="Pfam" id="PF00534">
    <property type="entry name" value="Glycos_transf_1"/>
    <property type="match status" value="1"/>
</dbReference>
<dbReference type="OrthoDB" id="267270at2"/>
<organism evidence="3 4">
    <name type="scientific">Cystobacter ferrugineus</name>
    <dbReference type="NCBI Taxonomy" id="83449"/>
    <lineage>
        <taxon>Bacteria</taxon>
        <taxon>Pseudomonadati</taxon>
        <taxon>Myxococcota</taxon>
        <taxon>Myxococcia</taxon>
        <taxon>Myxococcales</taxon>
        <taxon>Cystobacterineae</taxon>
        <taxon>Archangiaceae</taxon>
        <taxon>Cystobacter</taxon>
    </lineage>
</organism>
<reference evidence="3 4" key="2">
    <citation type="submission" date="2016-12" db="EMBL/GenBank/DDBJ databases">
        <title>Draft Genome Sequence of Cystobacter ferrugineus Strain Cbfe23.</title>
        <authorList>
            <person name="Akbar S."/>
            <person name="Dowd S.E."/>
            <person name="Stevens D.C."/>
        </authorList>
    </citation>
    <scope>NUCLEOTIDE SEQUENCE [LARGE SCALE GENOMIC DNA]</scope>
    <source>
        <strain evidence="3 4">Cbfe23</strain>
    </source>
</reference>
<evidence type="ECO:0000259" key="1">
    <source>
        <dbReference type="Pfam" id="PF00534"/>
    </source>
</evidence>
<dbReference type="EMBL" id="MPIN01000003">
    <property type="protein sequence ID" value="OJH40106.1"/>
    <property type="molecule type" value="Genomic_DNA"/>
</dbReference>
<reference evidence="4" key="1">
    <citation type="submission" date="2016-11" db="EMBL/GenBank/DDBJ databases">
        <authorList>
            <person name="Shukria A."/>
            <person name="Stevens D.C."/>
        </authorList>
    </citation>
    <scope>NUCLEOTIDE SEQUENCE [LARGE SCALE GENOMIC DNA]</scope>
    <source>
        <strain evidence="4">Cbfe23</strain>
    </source>
</reference>
<gene>
    <name evidence="3" type="ORF">BON30_13685</name>
</gene>
<dbReference type="RefSeq" id="WP_071898741.1">
    <property type="nucleotide sequence ID" value="NZ_MPIN01000003.1"/>
</dbReference>
<dbReference type="Gene3D" id="3.40.50.2000">
    <property type="entry name" value="Glycogen Phosphorylase B"/>
    <property type="match status" value="3"/>
</dbReference>
<dbReference type="Proteomes" id="UP000182229">
    <property type="component" value="Unassembled WGS sequence"/>
</dbReference>